<dbReference type="EMBL" id="QGKX02002183">
    <property type="protein sequence ID" value="KAF3489614.1"/>
    <property type="molecule type" value="Genomic_DNA"/>
</dbReference>
<protein>
    <submittedName>
        <fullName evidence="2">Uncharacterized protein</fullName>
    </submittedName>
</protein>
<proteinExistence type="predicted"/>
<organism evidence="2 3">
    <name type="scientific">Brassica cretica</name>
    <name type="common">Mustard</name>
    <dbReference type="NCBI Taxonomy" id="69181"/>
    <lineage>
        <taxon>Eukaryota</taxon>
        <taxon>Viridiplantae</taxon>
        <taxon>Streptophyta</taxon>
        <taxon>Embryophyta</taxon>
        <taxon>Tracheophyta</taxon>
        <taxon>Spermatophyta</taxon>
        <taxon>Magnoliopsida</taxon>
        <taxon>eudicotyledons</taxon>
        <taxon>Gunneridae</taxon>
        <taxon>Pentapetalae</taxon>
        <taxon>rosids</taxon>
        <taxon>malvids</taxon>
        <taxon>Brassicales</taxon>
        <taxon>Brassicaceae</taxon>
        <taxon>Brassiceae</taxon>
        <taxon>Brassica</taxon>
    </lineage>
</organism>
<reference evidence="2" key="1">
    <citation type="submission" date="2019-12" db="EMBL/GenBank/DDBJ databases">
        <title>Genome sequencing and annotation of Brassica cretica.</title>
        <authorList>
            <person name="Studholme D.J."/>
            <person name="Sarris P."/>
        </authorList>
    </citation>
    <scope>NUCLEOTIDE SEQUENCE</scope>
    <source>
        <strain evidence="2">PFS-109/04</strain>
        <tissue evidence="2">Leaf</tissue>
    </source>
</reference>
<comment type="caution">
    <text evidence="2">The sequence shown here is derived from an EMBL/GenBank/DDBJ whole genome shotgun (WGS) entry which is preliminary data.</text>
</comment>
<feature type="compositionally biased region" description="Low complexity" evidence="1">
    <location>
        <begin position="144"/>
        <end position="164"/>
    </location>
</feature>
<gene>
    <name evidence="2" type="ORF">F2Q69_00054494</name>
</gene>
<dbReference type="Proteomes" id="UP000712600">
    <property type="component" value="Unassembled WGS sequence"/>
</dbReference>
<evidence type="ECO:0000256" key="1">
    <source>
        <dbReference type="SAM" id="MobiDB-lite"/>
    </source>
</evidence>
<sequence>MEGSPCRKFSIFWKGSRFQGPNSGFLLAGTWSVPLSGTQGSGSCLEAGGNDTAAPLRKDLVPLVLLAWVQLKPELILNPGIFEAMILCFEERRECYGEIGEVLDVCLEIRVHAWSFPRTRVTSPSLSPTFRSFLPSSPEMRTESGLSPDSSSVGSSVRSSRLRVAPTESMDSSVSSLDLTAKAKNPTAIVAKRVSTVGGSRYPPISPPSVIGAEEVAVWRKNYELPDDVAIRVPDPEDRVSDFGVDEVPVYEGYFASGFRDQIPSLVAKISETLGIS</sequence>
<evidence type="ECO:0000313" key="2">
    <source>
        <dbReference type="EMBL" id="KAF3489614.1"/>
    </source>
</evidence>
<dbReference type="AlphaFoldDB" id="A0A8S9NAP9"/>
<accession>A0A8S9NAP9</accession>
<feature type="region of interest" description="Disordered" evidence="1">
    <location>
        <begin position="136"/>
        <end position="169"/>
    </location>
</feature>
<name>A0A8S9NAP9_BRACR</name>
<evidence type="ECO:0000313" key="3">
    <source>
        <dbReference type="Proteomes" id="UP000712600"/>
    </source>
</evidence>